<evidence type="ECO:0000313" key="1">
    <source>
        <dbReference type="EMBL" id="GFQ70630.1"/>
    </source>
</evidence>
<dbReference type="EMBL" id="BMAO01001028">
    <property type="protein sequence ID" value="GFQ70630.1"/>
    <property type="molecule type" value="Genomic_DNA"/>
</dbReference>
<dbReference type="Proteomes" id="UP000887116">
    <property type="component" value="Unassembled WGS sequence"/>
</dbReference>
<evidence type="ECO:0000313" key="2">
    <source>
        <dbReference type="Proteomes" id="UP000887116"/>
    </source>
</evidence>
<dbReference type="AlphaFoldDB" id="A0A8X6F443"/>
<proteinExistence type="predicted"/>
<reference evidence="1" key="1">
    <citation type="submission" date="2020-07" db="EMBL/GenBank/DDBJ databases">
        <title>Multicomponent nature underlies the extraordinary mechanical properties of spider dragline silk.</title>
        <authorList>
            <person name="Kono N."/>
            <person name="Nakamura H."/>
            <person name="Mori M."/>
            <person name="Yoshida Y."/>
            <person name="Ohtoshi R."/>
            <person name="Malay A.D."/>
            <person name="Moran D.A.P."/>
            <person name="Tomita M."/>
            <person name="Numata K."/>
            <person name="Arakawa K."/>
        </authorList>
    </citation>
    <scope>NUCLEOTIDE SEQUENCE</scope>
</reference>
<organism evidence="1 2">
    <name type="scientific">Trichonephila clavata</name>
    <name type="common">Joro spider</name>
    <name type="synonym">Nephila clavata</name>
    <dbReference type="NCBI Taxonomy" id="2740835"/>
    <lineage>
        <taxon>Eukaryota</taxon>
        <taxon>Metazoa</taxon>
        <taxon>Ecdysozoa</taxon>
        <taxon>Arthropoda</taxon>
        <taxon>Chelicerata</taxon>
        <taxon>Arachnida</taxon>
        <taxon>Araneae</taxon>
        <taxon>Araneomorphae</taxon>
        <taxon>Entelegynae</taxon>
        <taxon>Araneoidea</taxon>
        <taxon>Nephilidae</taxon>
        <taxon>Trichonephila</taxon>
    </lineage>
</organism>
<protein>
    <submittedName>
        <fullName evidence="1">Uncharacterized protein</fullName>
    </submittedName>
</protein>
<name>A0A8X6F443_TRICU</name>
<accession>A0A8X6F443</accession>
<keyword evidence="2" id="KW-1185">Reference proteome</keyword>
<sequence>MPSYSWPLICGLRYSSNKKLLHVASSPCLTLLELLTMRTYVWLEAILVLLGTRQEISVGLHMKMWVDDVRCLPADLMTSKSREGNLRNLLHRDNLSVLQNMK</sequence>
<comment type="caution">
    <text evidence="1">The sequence shown here is derived from an EMBL/GenBank/DDBJ whole genome shotgun (WGS) entry which is preliminary data.</text>
</comment>
<gene>
    <name evidence="1" type="ORF">TNCT_437531</name>
</gene>